<evidence type="ECO:0000256" key="1">
    <source>
        <dbReference type="ARBA" id="ARBA00004651"/>
    </source>
</evidence>
<evidence type="ECO:0000313" key="12">
    <source>
        <dbReference type="EMBL" id="KKL88116.1"/>
    </source>
</evidence>
<evidence type="ECO:0008006" key="13">
    <source>
        <dbReference type="Google" id="ProtNLM"/>
    </source>
</evidence>
<dbReference type="InterPro" id="IPR017871">
    <property type="entry name" value="ABC_transporter-like_CS"/>
</dbReference>
<keyword evidence="4 9" id="KW-0812">Transmembrane</keyword>
<protein>
    <recommendedName>
        <fullName evidence="13">ABC transmembrane type-1 domain-containing protein</fullName>
    </recommendedName>
</protein>
<keyword evidence="7 9" id="KW-1133">Transmembrane helix</keyword>
<organism evidence="12">
    <name type="scientific">marine sediment metagenome</name>
    <dbReference type="NCBI Taxonomy" id="412755"/>
    <lineage>
        <taxon>unclassified sequences</taxon>
        <taxon>metagenomes</taxon>
        <taxon>ecological metagenomes</taxon>
    </lineage>
</organism>
<sequence length="560" mass="64210">MNYHQEEEIAGKAYDARLMRRLLKYLAPYKLYVVISIILLLLISALQLAGPYLTKIAIDRYIVTQNISGLSRIALIFVAVLVLTFFLRYLQIYIMQFVGQKVMFDIRMKLFSHLQEMSLSFFDRNPVGRLITRLTNDVEVLNEMLTSGVIAIFGDIFSLIGIVIVMLWLDFTLALVSFAILPLLIYATIFFRQKMRKSYRAIRTRLARINAFLQESIVGMAIIQIFNREKKNFGRFKGLNHHYLEACLQSIFYHAIFHPLVEIIGSVAIALIVWYGGGQILNDVLTFGALVAFIQYVHRFYDPIRDLSEKYTIMQAAMASSERIFKLLDTQVEVKDPELPLSMSTIQGKIEFREVWFAYNDKEDVLCDISFCVQPGERVAIVGATGAGKTSIISLLARFYDPQKGKILIDGRDIRDFRQKELRRCLGIVQQDVFLFSGTIEDNIKLGEDEIDLMQVEESARYVNADKFIKKLPQGYQEEVHERGSLLSVGQKQLLSFARVLVFDPKILILDEATSSIDTETEMLIQDALTKLLQHRTSIIIAHRLSTIKDVDRIIVMHRG</sequence>
<dbReference type="InterPro" id="IPR003593">
    <property type="entry name" value="AAA+_ATPase"/>
</dbReference>
<dbReference type="FunFam" id="1.20.1560.10:FF:000011">
    <property type="entry name" value="Multidrug ABC transporter ATP-binding protein"/>
    <property type="match status" value="1"/>
</dbReference>
<dbReference type="SUPFAM" id="SSF90123">
    <property type="entry name" value="ABC transporter transmembrane region"/>
    <property type="match status" value="1"/>
</dbReference>
<dbReference type="PANTHER" id="PTHR43394:SF1">
    <property type="entry name" value="ATP-BINDING CASSETTE SUB-FAMILY B MEMBER 10, MITOCHONDRIAL"/>
    <property type="match status" value="1"/>
</dbReference>
<feature type="domain" description="ABC transmembrane type-1" evidence="11">
    <location>
        <begin position="34"/>
        <end position="316"/>
    </location>
</feature>
<dbReference type="CDD" id="cd03254">
    <property type="entry name" value="ABCC_Glucan_exporter_like"/>
    <property type="match status" value="1"/>
</dbReference>
<keyword evidence="3" id="KW-1003">Cell membrane</keyword>
<dbReference type="Pfam" id="PF00664">
    <property type="entry name" value="ABC_membrane"/>
    <property type="match status" value="1"/>
</dbReference>
<dbReference type="Pfam" id="PF00005">
    <property type="entry name" value="ABC_tran"/>
    <property type="match status" value="1"/>
</dbReference>
<evidence type="ECO:0000256" key="9">
    <source>
        <dbReference type="SAM" id="Phobius"/>
    </source>
</evidence>
<keyword evidence="6" id="KW-0067">ATP-binding</keyword>
<dbReference type="PROSITE" id="PS50929">
    <property type="entry name" value="ABC_TM1F"/>
    <property type="match status" value="1"/>
</dbReference>
<accession>A0A0F9GC65</accession>
<feature type="transmembrane region" description="Helical" evidence="9">
    <location>
        <begin position="149"/>
        <end position="168"/>
    </location>
</feature>
<dbReference type="InterPro" id="IPR039421">
    <property type="entry name" value="Type_1_exporter"/>
</dbReference>
<dbReference type="SUPFAM" id="SSF52540">
    <property type="entry name" value="P-loop containing nucleoside triphosphate hydrolases"/>
    <property type="match status" value="1"/>
</dbReference>
<feature type="transmembrane region" description="Helical" evidence="9">
    <location>
        <begin position="174"/>
        <end position="191"/>
    </location>
</feature>
<evidence type="ECO:0000256" key="4">
    <source>
        <dbReference type="ARBA" id="ARBA00022692"/>
    </source>
</evidence>
<dbReference type="FunFam" id="3.40.50.300:FF:000604">
    <property type="entry name" value="ABC transporter B family member 28"/>
    <property type="match status" value="1"/>
</dbReference>
<evidence type="ECO:0000256" key="3">
    <source>
        <dbReference type="ARBA" id="ARBA00022475"/>
    </source>
</evidence>
<name>A0A0F9GC65_9ZZZZ</name>
<dbReference type="InterPro" id="IPR036640">
    <property type="entry name" value="ABC1_TM_sf"/>
</dbReference>
<dbReference type="PANTHER" id="PTHR43394">
    <property type="entry name" value="ATP-DEPENDENT PERMEASE MDL1, MITOCHONDRIAL"/>
    <property type="match status" value="1"/>
</dbReference>
<feature type="transmembrane region" description="Helical" evidence="9">
    <location>
        <begin position="251"/>
        <end position="274"/>
    </location>
</feature>
<dbReference type="AlphaFoldDB" id="A0A0F9GC65"/>
<evidence type="ECO:0000256" key="2">
    <source>
        <dbReference type="ARBA" id="ARBA00022448"/>
    </source>
</evidence>
<evidence type="ECO:0000259" key="11">
    <source>
        <dbReference type="PROSITE" id="PS50929"/>
    </source>
</evidence>
<keyword evidence="2" id="KW-0813">Transport</keyword>
<dbReference type="InterPro" id="IPR027417">
    <property type="entry name" value="P-loop_NTPase"/>
</dbReference>
<reference evidence="12" key="1">
    <citation type="journal article" date="2015" name="Nature">
        <title>Complex archaea that bridge the gap between prokaryotes and eukaryotes.</title>
        <authorList>
            <person name="Spang A."/>
            <person name="Saw J.H."/>
            <person name="Jorgensen S.L."/>
            <person name="Zaremba-Niedzwiedzka K."/>
            <person name="Martijn J."/>
            <person name="Lind A.E."/>
            <person name="van Eijk R."/>
            <person name="Schleper C."/>
            <person name="Guy L."/>
            <person name="Ettema T.J."/>
        </authorList>
    </citation>
    <scope>NUCLEOTIDE SEQUENCE</scope>
</reference>
<evidence type="ECO:0000256" key="7">
    <source>
        <dbReference type="ARBA" id="ARBA00022989"/>
    </source>
</evidence>
<dbReference type="GO" id="GO:0016887">
    <property type="term" value="F:ATP hydrolysis activity"/>
    <property type="evidence" value="ECO:0007669"/>
    <property type="project" value="InterPro"/>
</dbReference>
<evidence type="ECO:0000256" key="5">
    <source>
        <dbReference type="ARBA" id="ARBA00022741"/>
    </source>
</evidence>
<dbReference type="Gene3D" id="1.20.1560.10">
    <property type="entry name" value="ABC transporter type 1, transmembrane domain"/>
    <property type="match status" value="1"/>
</dbReference>
<dbReference type="InterPro" id="IPR003439">
    <property type="entry name" value="ABC_transporter-like_ATP-bd"/>
</dbReference>
<dbReference type="EMBL" id="LAZR01020657">
    <property type="protein sequence ID" value="KKL88116.1"/>
    <property type="molecule type" value="Genomic_DNA"/>
</dbReference>
<evidence type="ECO:0000256" key="8">
    <source>
        <dbReference type="ARBA" id="ARBA00023136"/>
    </source>
</evidence>
<feature type="transmembrane region" description="Helical" evidence="9">
    <location>
        <begin position="69"/>
        <end position="90"/>
    </location>
</feature>
<evidence type="ECO:0000256" key="6">
    <source>
        <dbReference type="ARBA" id="ARBA00022840"/>
    </source>
</evidence>
<keyword evidence="5" id="KW-0547">Nucleotide-binding</keyword>
<dbReference type="GO" id="GO:0005737">
    <property type="term" value="C:cytoplasm"/>
    <property type="evidence" value="ECO:0007669"/>
    <property type="project" value="UniProtKB-ARBA"/>
</dbReference>
<keyword evidence="8 9" id="KW-0472">Membrane</keyword>
<feature type="transmembrane region" description="Helical" evidence="9">
    <location>
        <begin position="29"/>
        <end position="49"/>
    </location>
</feature>
<comment type="caution">
    <text evidence="12">The sequence shown here is derived from an EMBL/GenBank/DDBJ whole genome shotgun (WGS) entry which is preliminary data.</text>
</comment>
<dbReference type="SMART" id="SM00382">
    <property type="entry name" value="AAA"/>
    <property type="match status" value="1"/>
</dbReference>
<dbReference type="GO" id="GO:0005524">
    <property type="term" value="F:ATP binding"/>
    <property type="evidence" value="ECO:0007669"/>
    <property type="project" value="UniProtKB-KW"/>
</dbReference>
<dbReference type="PROSITE" id="PS50893">
    <property type="entry name" value="ABC_TRANSPORTER_2"/>
    <property type="match status" value="1"/>
</dbReference>
<comment type="subcellular location">
    <subcellularLocation>
        <location evidence="1">Cell membrane</location>
        <topology evidence="1">Multi-pass membrane protein</topology>
    </subcellularLocation>
</comment>
<dbReference type="GO" id="GO:0015421">
    <property type="term" value="F:ABC-type oligopeptide transporter activity"/>
    <property type="evidence" value="ECO:0007669"/>
    <property type="project" value="TreeGrafter"/>
</dbReference>
<proteinExistence type="predicted"/>
<feature type="transmembrane region" description="Helical" evidence="9">
    <location>
        <begin position="280"/>
        <end position="297"/>
    </location>
</feature>
<feature type="non-terminal residue" evidence="12">
    <location>
        <position position="560"/>
    </location>
</feature>
<feature type="domain" description="ABC transporter" evidence="10">
    <location>
        <begin position="350"/>
        <end position="560"/>
    </location>
</feature>
<gene>
    <name evidence="12" type="ORF">LCGC14_1927920</name>
</gene>
<dbReference type="GO" id="GO:0005886">
    <property type="term" value="C:plasma membrane"/>
    <property type="evidence" value="ECO:0007669"/>
    <property type="project" value="UniProtKB-SubCell"/>
</dbReference>
<evidence type="ECO:0000259" key="10">
    <source>
        <dbReference type="PROSITE" id="PS50893"/>
    </source>
</evidence>
<dbReference type="CDD" id="cd18544">
    <property type="entry name" value="ABC_6TM_TmrA_like"/>
    <property type="match status" value="1"/>
</dbReference>
<dbReference type="InterPro" id="IPR011527">
    <property type="entry name" value="ABC1_TM_dom"/>
</dbReference>
<dbReference type="PROSITE" id="PS00211">
    <property type="entry name" value="ABC_TRANSPORTER_1"/>
    <property type="match status" value="1"/>
</dbReference>
<dbReference type="Gene3D" id="3.40.50.300">
    <property type="entry name" value="P-loop containing nucleotide triphosphate hydrolases"/>
    <property type="match status" value="1"/>
</dbReference>